<evidence type="ECO:0000313" key="2">
    <source>
        <dbReference type="EMBL" id="CAK9172850.1"/>
    </source>
</evidence>
<accession>A0ABC8TTP4</accession>
<keyword evidence="3" id="KW-1185">Reference proteome</keyword>
<reference evidence="2 3" key="1">
    <citation type="submission" date="2024-02" db="EMBL/GenBank/DDBJ databases">
        <authorList>
            <person name="Vignale AGUSTIN F."/>
            <person name="Sosa J E."/>
            <person name="Modenutti C."/>
        </authorList>
    </citation>
    <scope>NUCLEOTIDE SEQUENCE [LARGE SCALE GENOMIC DNA]</scope>
</reference>
<dbReference type="Proteomes" id="UP001642360">
    <property type="component" value="Unassembled WGS sequence"/>
</dbReference>
<keyword evidence="1" id="KW-0732">Signal</keyword>
<proteinExistence type="predicted"/>
<sequence>MHYACLSVSALACLLCTQKHLAQHRGKGAHTLGTLSRSPILSGMILLTNKLPSRLAQAARTTQAILCMDNRQLQLGCAPLLACLTPCLTKWAPNPLAASPNSESCEPLTLIVSFDLGEEVFHEIVLPEALAGEIATNLSTSVFRESLAVIKYDKEIGTTSCCVWVMKEYGVADSWTKLFSIHLVGTLEKIIGFRKNGEVLLSSRSCKLVAYDPKMGLIKDLEILGDTRSFHVDTYMETLVLLGKSKR</sequence>
<feature type="chain" id="PRO_5044862653" description="F-box associated domain-containing protein" evidence="1">
    <location>
        <begin position="23"/>
        <end position="247"/>
    </location>
</feature>
<evidence type="ECO:0008006" key="4">
    <source>
        <dbReference type="Google" id="ProtNLM"/>
    </source>
</evidence>
<dbReference type="EMBL" id="CAUOFW020006080">
    <property type="protein sequence ID" value="CAK9172850.1"/>
    <property type="molecule type" value="Genomic_DNA"/>
</dbReference>
<name>A0ABC8TTP4_9AQUA</name>
<gene>
    <name evidence="2" type="ORF">ILEXP_LOCUS42536</name>
</gene>
<feature type="signal peptide" evidence="1">
    <location>
        <begin position="1"/>
        <end position="22"/>
    </location>
</feature>
<dbReference type="AlphaFoldDB" id="A0ABC8TTP4"/>
<evidence type="ECO:0000313" key="3">
    <source>
        <dbReference type="Proteomes" id="UP001642360"/>
    </source>
</evidence>
<comment type="caution">
    <text evidence="2">The sequence shown here is derived from an EMBL/GenBank/DDBJ whole genome shotgun (WGS) entry which is preliminary data.</text>
</comment>
<evidence type="ECO:0000256" key="1">
    <source>
        <dbReference type="SAM" id="SignalP"/>
    </source>
</evidence>
<organism evidence="2 3">
    <name type="scientific">Ilex paraguariensis</name>
    <name type="common">yerba mate</name>
    <dbReference type="NCBI Taxonomy" id="185542"/>
    <lineage>
        <taxon>Eukaryota</taxon>
        <taxon>Viridiplantae</taxon>
        <taxon>Streptophyta</taxon>
        <taxon>Embryophyta</taxon>
        <taxon>Tracheophyta</taxon>
        <taxon>Spermatophyta</taxon>
        <taxon>Magnoliopsida</taxon>
        <taxon>eudicotyledons</taxon>
        <taxon>Gunneridae</taxon>
        <taxon>Pentapetalae</taxon>
        <taxon>asterids</taxon>
        <taxon>campanulids</taxon>
        <taxon>Aquifoliales</taxon>
        <taxon>Aquifoliaceae</taxon>
        <taxon>Ilex</taxon>
    </lineage>
</organism>
<protein>
    <recommendedName>
        <fullName evidence="4">F-box associated domain-containing protein</fullName>
    </recommendedName>
</protein>